<evidence type="ECO:0000313" key="4">
    <source>
        <dbReference type="EMBL" id="QDT60796.1"/>
    </source>
</evidence>
<dbReference type="PANTHER" id="PTHR43630">
    <property type="entry name" value="POLY-BETA-1,6-N-ACETYL-D-GLUCOSAMINE SYNTHASE"/>
    <property type="match status" value="1"/>
</dbReference>
<keyword evidence="4" id="KW-0808">Transferase</keyword>
<feature type="domain" description="Glycosyltransferase 2-like" evidence="3">
    <location>
        <begin position="54"/>
        <end position="146"/>
    </location>
</feature>
<dbReference type="AlphaFoldDB" id="A0A517SXC6"/>
<feature type="region of interest" description="Disordered" evidence="2">
    <location>
        <begin position="1"/>
        <end position="36"/>
    </location>
</feature>
<feature type="compositionally biased region" description="Basic and acidic residues" evidence="2">
    <location>
        <begin position="24"/>
        <end position="36"/>
    </location>
</feature>
<dbReference type="Proteomes" id="UP000315003">
    <property type="component" value="Chromosome"/>
</dbReference>
<dbReference type="Pfam" id="PF00535">
    <property type="entry name" value="Glycos_transf_2"/>
    <property type="match status" value="1"/>
</dbReference>
<organism evidence="4 5">
    <name type="scientific">Stieleria bergensis</name>
    <dbReference type="NCBI Taxonomy" id="2528025"/>
    <lineage>
        <taxon>Bacteria</taxon>
        <taxon>Pseudomonadati</taxon>
        <taxon>Planctomycetota</taxon>
        <taxon>Planctomycetia</taxon>
        <taxon>Pirellulales</taxon>
        <taxon>Pirellulaceae</taxon>
        <taxon>Stieleria</taxon>
    </lineage>
</organism>
<dbReference type="InterPro" id="IPR001173">
    <property type="entry name" value="Glyco_trans_2-like"/>
</dbReference>
<protein>
    <submittedName>
        <fullName evidence="4">Glycosyl transferase family 2</fullName>
    </submittedName>
</protein>
<reference evidence="4 5" key="1">
    <citation type="submission" date="2019-02" db="EMBL/GenBank/DDBJ databases">
        <title>Deep-cultivation of Planctomycetes and their phenomic and genomic characterization uncovers novel biology.</title>
        <authorList>
            <person name="Wiegand S."/>
            <person name="Jogler M."/>
            <person name="Boedeker C."/>
            <person name="Pinto D."/>
            <person name="Vollmers J."/>
            <person name="Rivas-Marin E."/>
            <person name="Kohn T."/>
            <person name="Peeters S.H."/>
            <person name="Heuer A."/>
            <person name="Rast P."/>
            <person name="Oberbeckmann S."/>
            <person name="Bunk B."/>
            <person name="Jeske O."/>
            <person name="Meyerdierks A."/>
            <person name="Storesund J.E."/>
            <person name="Kallscheuer N."/>
            <person name="Luecker S."/>
            <person name="Lage O.M."/>
            <person name="Pohl T."/>
            <person name="Merkel B.J."/>
            <person name="Hornburger P."/>
            <person name="Mueller R.-W."/>
            <person name="Bruemmer F."/>
            <person name="Labrenz M."/>
            <person name="Spormann A.M."/>
            <person name="Op den Camp H."/>
            <person name="Overmann J."/>
            <person name="Amann R."/>
            <person name="Jetten M.S.M."/>
            <person name="Mascher T."/>
            <person name="Medema M.H."/>
            <person name="Devos D.P."/>
            <person name="Kaster A.-K."/>
            <person name="Ovreas L."/>
            <person name="Rohde M."/>
            <person name="Galperin M.Y."/>
            <person name="Jogler C."/>
        </authorList>
    </citation>
    <scope>NUCLEOTIDE SEQUENCE [LARGE SCALE GENOMIC DNA]</scope>
    <source>
        <strain evidence="4 5">SV_7m_r</strain>
    </source>
</reference>
<dbReference type="SUPFAM" id="SSF53448">
    <property type="entry name" value="Nucleotide-diphospho-sugar transferases"/>
    <property type="match status" value="1"/>
</dbReference>
<name>A0A517SXC6_9BACT</name>
<dbReference type="Gene3D" id="3.90.550.10">
    <property type="entry name" value="Spore Coat Polysaccharide Biosynthesis Protein SpsA, Chain A"/>
    <property type="match status" value="1"/>
</dbReference>
<dbReference type="CDD" id="cd02511">
    <property type="entry name" value="Beta4Glucosyltransferase"/>
    <property type="match status" value="1"/>
</dbReference>
<dbReference type="InterPro" id="IPR029044">
    <property type="entry name" value="Nucleotide-diphossugar_trans"/>
</dbReference>
<dbReference type="GO" id="GO:0016740">
    <property type="term" value="F:transferase activity"/>
    <property type="evidence" value="ECO:0007669"/>
    <property type="project" value="UniProtKB-KW"/>
</dbReference>
<accession>A0A517SXC6</accession>
<gene>
    <name evidence="4" type="ORF">SV7mr_33230</name>
</gene>
<dbReference type="EMBL" id="CP036272">
    <property type="protein sequence ID" value="QDT60796.1"/>
    <property type="molecule type" value="Genomic_DNA"/>
</dbReference>
<dbReference type="RefSeq" id="WP_419187448.1">
    <property type="nucleotide sequence ID" value="NZ_CP036272.1"/>
</dbReference>
<sequence length="339" mass="38592">MSSSETAWRYGAAETRPQAVSKTNPDERLLSSETPRAETLDSQRHIAAVRNGLSAVVLAFNEARNIRRCIESLSWCDEVVVVDDCSTDATREVAESLGARVVQHRFESFAKQRNWALQNADLQQPWVLMLDADEVATPGFANEAQIAVNEAASDLQAICICRKTVFMGKTLHHADGFPVWIMRLVRNGMAAFEDLGHGERPVPSGVGTPKLIREPLLHFAFSRGMDDWWNRHVRYAKREAIRESNEGRDRCWRDLFAADSWKRRRQLRALTACLPGRGWMRFLYQYIYKCGFLDGTAGLQFCRMMACYEAMISVRRAETHWLSDSEQHSDSFSEPVTRA</sequence>
<proteinExistence type="inferred from homology"/>
<evidence type="ECO:0000256" key="2">
    <source>
        <dbReference type="SAM" id="MobiDB-lite"/>
    </source>
</evidence>
<dbReference type="PANTHER" id="PTHR43630:SF2">
    <property type="entry name" value="GLYCOSYLTRANSFERASE"/>
    <property type="match status" value="1"/>
</dbReference>
<evidence type="ECO:0000313" key="5">
    <source>
        <dbReference type="Proteomes" id="UP000315003"/>
    </source>
</evidence>
<evidence type="ECO:0000256" key="1">
    <source>
        <dbReference type="ARBA" id="ARBA00038494"/>
    </source>
</evidence>
<comment type="similarity">
    <text evidence="1">Belongs to the glycosyltransferase 2 family. WaaE/KdtX subfamily.</text>
</comment>
<keyword evidence="5" id="KW-1185">Reference proteome</keyword>
<evidence type="ECO:0000259" key="3">
    <source>
        <dbReference type="Pfam" id="PF00535"/>
    </source>
</evidence>